<dbReference type="AlphaFoldDB" id="A0A1G8LHX4"/>
<dbReference type="PANTHER" id="PTHR36558:SF1">
    <property type="entry name" value="RESTRICTION ENDONUCLEASE DOMAIN-CONTAINING PROTEIN-RELATED"/>
    <property type="match status" value="1"/>
</dbReference>
<keyword evidence="2" id="KW-0378">Hydrolase</keyword>
<proteinExistence type="predicted"/>
<dbReference type="CDD" id="cd06260">
    <property type="entry name" value="DUF820-like"/>
    <property type="match status" value="1"/>
</dbReference>
<evidence type="ECO:0000313" key="3">
    <source>
        <dbReference type="Proteomes" id="UP000198853"/>
    </source>
</evidence>
<keyword evidence="2" id="KW-0255">Endonuclease</keyword>
<evidence type="ECO:0000313" key="2">
    <source>
        <dbReference type="EMBL" id="SDI55266.1"/>
    </source>
</evidence>
<name>A0A1G8LHX4_9BACI</name>
<dbReference type="RefSeq" id="WP_090397040.1">
    <property type="nucleotide sequence ID" value="NZ_FNEN01000003.1"/>
</dbReference>
<organism evidence="2 3">
    <name type="scientific">Natribacillus halophilus</name>
    <dbReference type="NCBI Taxonomy" id="549003"/>
    <lineage>
        <taxon>Bacteria</taxon>
        <taxon>Bacillati</taxon>
        <taxon>Bacillota</taxon>
        <taxon>Bacilli</taxon>
        <taxon>Bacillales</taxon>
        <taxon>Bacillaceae</taxon>
        <taxon>Natribacillus</taxon>
    </lineage>
</organism>
<keyword evidence="3" id="KW-1185">Reference proteome</keyword>
<feature type="domain" description="Putative restriction endonuclease" evidence="1">
    <location>
        <begin position="14"/>
        <end position="183"/>
    </location>
</feature>
<protein>
    <submittedName>
        <fullName evidence="2">Endonuclease, Uma2 family (Restriction endonuclease fold)</fullName>
    </submittedName>
</protein>
<evidence type="ECO:0000259" key="1">
    <source>
        <dbReference type="Pfam" id="PF05685"/>
    </source>
</evidence>
<dbReference type="Pfam" id="PF05685">
    <property type="entry name" value="Uma2"/>
    <property type="match status" value="1"/>
</dbReference>
<dbReference type="OrthoDB" id="9808428at2"/>
<dbReference type="InterPro" id="IPR012296">
    <property type="entry name" value="Nuclease_put_TT1808"/>
</dbReference>
<dbReference type="Gene3D" id="3.90.1570.10">
    <property type="entry name" value="tt1808, chain A"/>
    <property type="match status" value="1"/>
</dbReference>
<gene>
    <name evidence="2" type="ORF">SAMN04488123_10399</name>
</gene>
<dbReference type="GO" id="GO:0004519">
    <property type="term" value="F:endonuclease activity"/>
    <property type="evidence" value="ECO:0007669"/>
    <property type="project" value="UniProtKB-KW"/>
</dbReference>
<dbReference type="InterPro" id="IPR011335">
    <property type="entry name" value="Restrct_endonuc-II-like"/>
</dbReference>
<dbReference type="Proteomes" id="UP000198853">
    <property type="component" value="Unassembled WGS sequence"/>
</dbReference>
<sequence>MAMPNPVNRYTYRDYLQWDDGERWELINGVPYNMSPAPSRVHQKVLGEIFRAFGNYLNDKSCDVYLAPFDVRLPSQDQADDTDNVVQPDISIICDPDKLDDKGCNGNPDLIVEVLSPSTAKHDRLRKFELYEENGVQEYWIVDISNETVEVLSLNQGQYERDNVYGNEDEITTHLFESFSLDLGAVFS</sequence>
<keyword evidence="2" id="KW-0540">Nuclease</keyword>
<reference evidence="2 3" key="1">
    <citation type="submission" date="2016-10" db="EMBL/GenBank/DDBJ databases">
        <authorList>
            <person name="de Groot N.N."/>
        </authorList>
    </citation>
    <scope>NUCLEOTIDE SEQUENCE [LARGE SCALE GENOMIC DNA]</scope>
    <source>
        <strain evidence="2 3">DSM 21771</strain>
    </source>
</reference>
<dbReference type="InterPro" id="IPR008538">
    <property type="entry name" value="Uma2"/>
</dbReference>
<dbReference type="SUPFAM" id="SSF52980">
    <property type="entry name" value="Restriction endonuclease-like"/>
    <property type="match status" value="1"/>
</dbReference>
<dbReference type="EMBL" id="FNEN01000003">
    <property type="protein sequence ID" value="SDI55266.1"/>
    <property type="molecule type" value="Genomic_DNA"/>
</dbReference>
<dbReference type="PANTHER" id="PTHR36558">
    <property type="entry name" value="GLR1098 PROTEIN"/>
    <property type="match status" value="1"/>
</dbReference>
<accession>A0A1G8LHX4</accession>